<feature type="active site" description="Proton acceptor" evidence="17">
    <location>
        <position position="342"/>
    </location>
</feature>
<comment type="catalytic activity">
    <reaction evidence="14">
        <text>(R)-carnitine + acetyl-CoA = O-acetyl-(R)-carnitine + CoA</text>
        <dbReference type="Rhea" id="RHEA:21136"/>
        <dbReference type="ChEBI" id="CHEBI:16347"/>
        <dbReference type="ChEBI" id="CHEBI:57287"/>
        <dbReference type="ChEBI" id="CHEBI:57288"/>
        <dbReference type="ChEBI" id="CHEBI:57589"/>
        <dbReference type="EC" id="2.3.1.7"/>
    </reaction>
</comment>
<name>D8LEZ7_ECTSI</name>
<evidence type="ECO:0000256" key="11">
    <source>
        <dbReference type="ARBA" id="ARBA00023136"/>
    </source>
</evidence>
<accession>D8LEZ7</accession>
<dbReference type="EMBL" id="FN649736">
    <property type="protein sequence ID" value="CBN79817.1"/>
    <property type="molecule type" value="Genomic_DNA"/>
</dbReference>
<dbReference type="Gene3D" id="3.30.559.70">
    <property type="entry name" value="Choline/Carnitine o-acyltransferase, domain 2"/>
    <property type="match status" value="1"/>
</dbReference>
<comment type="function">
    <text evidence="15">Carnitine acetylase is specific for short chain fatty acids. Carnitine acetylase seems to affect the flux through the pyruvate dehydrogenase complex. It may be involved as well in the transport of acetyl-CoA into mitochondria.</text>
</comment>
<proteinExistence type="inferred from homology"/>
<dbReference type="Pfam" id="PF00755">
    <property type="entry name" value="Carn_acyltransf"/>
    <property type="match status" value="1"/>
</dbReference>
<evidence type="ECO:0000256" key="1">
    <source>
        <dbReference type="ARBA" id="ARBA00004275"/>
    </source>
</evidence>
<dbReference type="GO" id="GO:0005777">
    <property type="term" value="C:peroxisome"/>
    <property type="evidence" value="ECO:0007669"/>
    <property type="project" value="UniProtKB-SubCell"/>
</dbReference>
<dbReference type="Gene3D" id="3.30.559.10">
    <property type="entry name" value="Chloramphenicol acetyltransferase-like domain"/>
    <property type="match status" value="1"/>
</dbReference>
<dbReference type="STRING" id="2880.D8LEZ7"/>
<evidence type="ECO:0000256" key="5">
    <source>
        <dbReference type="ARBA" id="ARBA00022679"/>
    </source>
</evidence>
<dbReference type="InParanoid" id="D8LEZ7"/>
<dbReference type="eggNOG" id="KOG3717">
    <property type="taxonomic scope" value="Eukaryota"/>
</dbReference>
<evidence type="ECO:0000256" key="6">
    <source>
        <dbReference type="ARBA" id="ARBA00022792"/>
    </source>
</evidence>
<dbReference type="AlphaFoldDB" id="D8LEZ7"/>
<keyword evidence="5" id="KW-0808">Transferase</keyword>
<organism evidence="19 20">
    <name type="scientific">Ectocarpus siliculosus</name>
    <name type="common">Brown alga</name>
    <name type="synonym">Conferva siliculosa</name>
    <dbReference type="NCBI Taxonomy" id="2880"/>
    <lineage>
        <taxon>Eukaryota</taxon>
        <taxon>Sar</taxon>
        <taxon>Stramenopiles</taxon>
        <taxon>Ochrophyta</taxon>
        <taxon>PX clade</taxon>
        <taxon>Phaeophyceae</taxon>
        <taxon>Ectocarpales</taxon>
        <taxon>Ectocarpaceae</taxon>
        <taxon>Ectocarpus</taxon>
    </lineage>
</organism>
<evidence type="ECO:0000256" key="7">
    <source>
        <dbReference type="ARBA" id="ARBA00022832"/>
    </source>
</evidence>
<evidence type="ECO:0000256" key="8">
    <source>
        <dbReference type="ARBA" id="ARBA00022946"/>
    </source>
</evidence>
<evidence type="ECO:0000256" key="2">
    <source>
        <dbReference type="ARBA" id="ARBA00004443"/>
    </source>
</evidence>
<keyword evidence="9" id="KW-0443">Lipid metabolism</keyword>
<keyword evidence="20" id="KW-1185">Reference proteome</keyword>
<keyword evidence="8" id="KW-0809">Transit peptide</keyword>
<keyword evidence="12" id="KW-0576">Peroxisome</keyword>
<dbReference type="Proteomes" id="UP000002630">
    <property type="component" value="Linkage Group LG11"/>
</dbReference>
<dbReference type="OrthoDB" id="240216at2759"/>
<evidence type="ECO:0000256" key="17">
    <source>
        <dbReference type="PIRSR" id="PIRSR600542-1"/>
    </source>
</evidence>
<reference evidence="19 20" key="1">
    <citation type="journal article" date="2010" name="Nature">
        <title>The Ectocarpus genome and the independent evolution of multicellularity in brown algae.</title>
        <authorList>
            <person name="Cock J.M."/>
            <person name="Sterck L."/>
            <person name="Rouze P."/>
            <person name="Scornet D."/>
            <person name="Allen A.E."/>
            <person name="Amoutzias G."/>
            <person name="Anthouard V."/>
            <person name="Artiguenave F."/>
            <person name="Aury J.M."/>
            <person name="Badger J.H."/>
            <person name="Beszteri B."/>
            <person name="Billiau K."/>
            <person name="Bonnet E."/>
            <person name="Bothwell J.H."/>
            <person name="Bowler C."/>
            <person name="Boyen C."/>
            <person name="Brownlee C."/>
            <person name="Carrano C.J."/>
            <person name="Charrier B."/>
            <person name="Cho G.Y."/>
            <person name="Coelho S.M."/>
            <person name="Collen J."/>
            <person name="Corre E."/>
            <person name="Da Silva C."/>
            <person name="Delage L."/>
            <person name="Delaroque N."/>
            <person name="Dittami S.M."/>
            <person name="Doulbeau S."/>
            <person name="Elias M."/>
            <person name="Farnham G."/>
            <person name="Gachon C.M."/>
            <person name="Gschloessl B."/>
            <person name="Heesch S."/>
            <person name="Jabbari K."/>
            <person name="Jubin C."/>
            <person name="Kawai H."/>
            <person name="Kimura K."/>
            <person name="Kloareg B."/>
            <person name="Kupper F.C."/>
            <person name="Lang D."/>
            <person name="Le Bail A."/>
            <person name="Leblanc C."/>
            <person name="Lerouge P."/>
            <person name="Lohr M."/>
            <person name="Lopez P.J."/>
            <person name="Martens C."/>
            <person name="Maumus F."/>
            <person name="Michel G."/>
            <person name="Miranda-Saavedra D."/>
            <person name="Morales J."/>
            <person name="Moreau H."/>
            <person name="Motomura T."/>
            <person name="Nagasato C."/>
            <person name="Napoli C.A."/>
            <person name="Nelson D.R."/>
            <person name="Nyvall-Collen P."/>
            <person name="Peters A.F."/>
            <person name="Pommier C."/>
            <person name="Potin P."/>
            <person name="Poulain J."/>
            <person name="Quesneville H."/>
            <person name="Read B."/>
            <person name="Rensing S.A."/>
            <person name="Ritter A."/>
            <person name="Rousvoal S."/>
            <person name="Samanta M."/>
            <person name="Samson G."/>
            <person name="Schroeder D.C."/>
            <person name="Segurens B."/>
            <person name="Strittmatter M."/>
            <person name="Tonon T."/>
            <person name="Tregear J.W."/>
            <person name="Valentin K."/>
            <person name="von Dassow P."/>
            <person name="Yamagishi T."/>
            <person name="Van de Peer Y."/>
            <person name="Wincker P."/>
        </authorList>
    </citation>
    <scope>NUCLEOTIDE SEQUENCE [LARGE SCALE GENOMIC DNA]</scope>
    <source>
        <strain evidence="20">Ec32 / CCAP1310/4</strain>
    </source>
</reference>
<comment type="subcellular location">
    <subcellularLocation>
        <location evidence="2">Mitochondrion inner membrane</location>
        <topology evidence="2">Peripheral membrane protein</topology>
        <orientation evidence="2">Matrix side</orientation>
    </subcellularLocation>
    <subcellularLocation>
        <location evidence="1">Peroxisome</location>
    </subcellularLocation>
</comment>
<dbReference type="InterPro" id="IPR023213">
    <property type="entry name" value="CAT-like_dom_sf"/>
</dbReference>
<dbReference type="FunFam" id="3.30.559.70:FF:000007">
    <property type="entry name" value="Carnitine O-acetyltransferase, mitochondrial"/>
    <property type="match status" value="1"/>
</dbReference>
<dbReference type="InterPro" id="IPR039551">
    <property type="entry name" value="Cho/carn_acyl_trans"/>
</dbReference>
<evidence type="ECO:0000259" key="18">
    <source>
        <dbReference type="Pfam" id="PF00755"/>
    </source>
</evidence>
<protein>
    <recommendedName>
        <fullName evidence="16">Carnitine O-acetyltransferase, mitochondrial</fullName>
    </recommendedName>
</protein>
<dbReference type="GO" id="GO:0005743">
    <property type="term" value="C:mitochondrial inner membrane"/>
    <property type="evidence" value="ECO:0007669"/>
    <property type="project" value="UniProtKB-SubCell"/>
</dbReference>
<evidence type="ECO:0000256" key="14">
    <source>
        <dbReference type="ARBA" id="ARBA00052702"/>
    </source>
</evidence>
<keyword evidence="10" id="KW-0496">Mitochondrion</keyword>
<keyword evidence="6" id="KW-0999">Mitochondrion inner membrane</keyword>
<dbReference type="PANTHER" id="PTHR22589">
    <property type="entry name" value="CARNITINE O-ACYLTRANSFERASE"/>
    <property type="match status" value="1"/>
</dbReference>
<gene>
    <name evidence="19" type="ORF">Esi_0014_0159</name>
</gene>
<dbReference type="GO" id="GO:0004092">
    <property type="term" value="F:carnitine O-acetyltransferase activity"/>
    <property type="evidence" value="ECO:0007669"/>
    <property type="project" value="UniProtKB-EC"/>
</dbReference>
<evidence type="ECO:0000256" key="4">
    <source>
        <dbReference type="ARBA" id="ARBA00022448"/>
    </source>
</evidence>
<evidence type="ECO:0000256" key="13">
    <source>
        <dbReference type="ARBA" id="ARBA00023315"/>
    </source>
</evidence>
<feature type="domain" description="Choline/carnitine acyltransferase" evidence="18">
    <location>
        <begin position="39"/>
        <end position="617"/>
    </location>
</feature>
<keyword evidence="13" id="KW-0012">Acyltransferase</keyword>
<evidence type="ECO:0000313" key="20">
    <source>
        <dbReference type="Proteomes" id="UP000002630"/>
    </source>
</evidence>
<sequence>MGRASPFHETDGDYRTEKFMEGGSSVLPLYSLQDSLPRLPLPTLEETFARYLVSIEPLADQEEYKATAAAAREFLRPGGLGERLQARLARRSIDRHDSSWLAEWWNKLGYLDDRGPTVFFVSYFYHFSDSPRAAVERTQTGRAAALIHAALLFRRAVFTGRLPPEKVGKKGVPLCSTAYKYMFNACRVPGEAEDRVRLFPAAGNHHILVIRRNRFFVVHVTDAEGQPLSHRDIQLQLQAVVDLAGPAASESAPPSRPVGVLTSWGRPEWAKAREQLVADGNEELLERAEAAALTVCLDDHAPQTRSDVARALWHGDGRNRHFDKSVQIVVFRNGKAGLVGEHSMMDGMPTLRLADFMMKKTMGFSADSSAGSDSSPESWSPVAVTPPRPLDLALSPASLRAIASAEVAFDRLVNQHEMDVLEFTGYGANTIKKFKISPDAFVQMALQLAVFKMTGEMWATYEPAQVRKFLHGRTACVRSLSSAAKDWVLSMEDEGDRRPTPHRLGLLRRAAESHIEYARSAAEGKDVDRHLFGLQRVLAADESCSVFTDPVFSRSKHWRMSTSHLTHEQFDGWGWGEVVPDGVGVAYSIKKSSLLFTVACRRRPEGWSSGLCHHLQEALLDMRALCEHADGVGSKL</sequence>
<evidence type="ECO:0000313" key="19">
    <source>
        <dbReference type="EMBL" id="CBN79817.1"/>
    </source>
</evidence>
<evidence type="ECO:0000256" key="9">
    <source>
        <dbReference type="ARBA" id="ARBA00023098"/>
    </source>
</evidence>
<keyword evidence="11" id="KW-0472">Membrane</keyword>
<dbReference type="InterPro" id="IPR000542">
    <property type="entry name" value="Carn_acyl_trans"/>
</dbReference>
<dbReference type="OMA" id="DVWAKDY"/>
<evidence type="ECO:0000256" key="3">
    <source>
        <dbReference type="ARBA" id="ARBA00005232"/>
    </source>
</evidence>
<dbReference type="EMBL" id="FN648000">
    <property type="protein sequence ID" value="CBN79817.1"/>
    <property type="molecule type" value="Genomic_DNA"/>
</dbReference>
<evidence type="ECO:0000256" key="10">
    <source>
        <dbReference type="ARBA" id="ARBA00023128"/>
    </source>
</evidence>
<keyword evidence="4" id="KW-0813">Transport</keyword>
<dbReference type="SUPFAM" id="SSF52777">
    <property type="entry name" value="CoA-dependent acyltransferases"/>
    <property type="match status" value="2"/>
</dbReference>
<comment type="similarity">
    <text evidence="3">Belongs to the carnitine/choline acetyltransferase family.</text>
</comment>
<dbReference type="InterPro" id="IPR042231">
    <property type="entry name" value="Cho/carn_acyl_trans_2"/>
</dbReference>
<dbReference type="GO" id="GO:0006631">
    <property type="term" value="P:fatty acid metabolic process"/>
    <property type="evidence" value="ECO:0007669"/>
    <property type="project" value="UniProtKB-KW"/>
</dbReference>
<dbReference type="PANTHER" id="PTHR22589:SF103">
    <property type="entry name" value="CARNITINE O-ACETYL-TRANSFERASE, ISOFORM A-RELATED"/>
    <property type="match status" value="1"/>
</dbReference>
<evidence type="ECO:0000256" key="15">
    <source>
        <dbReference type="ARBA" id="ARBA00053195"/>
    </source>
</evidence>
<evidence type="ECO:0000256" key="16">
    <source>
        <dbReference type="ARBA" id="ARBA00073438"/>
    </source>
</evidence>
<keyword evidence="7" id="KW-0276">Fatty acid metabolism</keyword>
<evidence type="ECO:0000256" key="12">
    <source>
        <dbReference type="ARBA" id="ARBA00023140"/>
    </source>
</evidence>